<sequence>MDEFSAAVEGLVEEDLRDFMTRSTGWREERSGDNLCRCLGFRKERNGNTVQFRITIAPLPPYFQRLPVGVVLYGAVKRDPDGVRWDIICSASVLHTTGLNSEANNASLRAFYSTLLADDPQPVERFILNPANGTQILSYLQPRDIANLEAVSQRTKHALAHQLYDNDLWKRYLTFEFGESAVAEAERRNITYRKHYLHLKRERREQDLEAQRQARAAFDRLNDPLLADPHIGGGFFPLSRPVGPSLPVRFNPYMPQSGSPFAPRIPPSMRFQHFGGPSGSGGRPDLPDQAGPMNLDDCLRLFGDGYRRGPDFDGPGGSGAGGPFRHGGNDFI</sequence>
<reference evidence="2 3" key="2">
    <citation type="journal article" date="2019" name="G3 (Bethesda)">
        <title>Hybrid Assembly of the Genome of the Entomopathogenic Nematode Steinernema carpocapsae Identifies the X-Chromosome.</title>
        <authorList>
            <person name="Serra L."/>
            <person name="Macchietto M."/>
            <person name="Macias-Munoz A."/>
            <person name="McGill C.J."/>
            <person name="Rodriguez I.M."/>
            <person name="Rodriguez B."/>
            <person name="Murad R."/>
            <person name="Mortazavi A."/>
        </authorList>
    </citation>
    <scope>NUCLEOTIDE SEQUENCE [LARGE SCALE GENOMIC DNA]</scope>
    <source>
        <strain evidence="2 3">ALL</strain>
    </source>
</reference>
<dbReference type="EMBL" id="AZBU02000001">
    <property type="protein sequence ID" value="TMS38830.1"/>
    <property type="molecule type" value="Genomic_DNA"/>
</dbReference>
<name>A0A4U8UZ39_STECR</name>
<reference evidence="2 3" key="1">
    <citation type="journal article" date="2015" name="Genome Biol.">
        <title>Comparative genomics of Steinernema reveals deeply conserved gene regulatory networks.</title>
        <authorList>
            <person name="Dillman A.R."/>
            <person name="Macchietto M."/>
            <person name="Porter C.F."/>
            <person name="Rogers A."/>
            <person name="Williams B."/>
            <person name="Antoshechkin I."/>
            <person name="Lee M.M."/>
            <person name="Goodwin Z."/>
            <person name="Lu X."/>
            <person name="Lewis E.E."/>
            <person name="Goodrich-Blair H."/>
            <person name="Stock S.P."/>
            <person name="Adams B.J."/>
            <person name="Sternberg P.W."/>
            <person name="Mortazavi A."/>
        </authorList>
    </citation>
    <scope>NUCLEOTIDE SEQUENCE [LARGE SCALE GENOMIC DNA]</scope>
    <source>
        <strain evidence="2 3">ALL</strain>
    </source>
</reference>
<dbReference type="AlphaFoldDB" id="A0A4U8UZ39"/>
<keyword evidence="3" id="KW-1185">Reference proteome</keyword>
<feature type="region of interest" description="Disordered" evidence="1">
    <location>
        <begin position="273"/>
        <end position="294"/>
    </location>
</feature>
<dbReference type="SUPFAM" id="SSF81383">
    <property type="entry name" value="F-box domain"/>
    <property type="match status" value="1"/>
</dbReference>
<gene>
    <name evidence="2" type="ORF">L596_005468</name>
</gene>
<evidence type="ECO:0000313" key="2">
    <source>
        <dbReference type="EMBL" id="TMS38830.1"/>
    </source>
</evidence>
<evidence type="ECO:0000313" key="3">
    <source>
        <dbReference type="Proteomes" id="UP000298663"/>
    </source>
</evidence>
<evidence type="ECO:0008006" key="4">
    <source>
        <dbReference type="Google" id="ProtNLM"/>
    </source>
</evidence>
<dbReference type="InterPro" id="IPR036047">
    <property type="entry name" value="F-box-like_dom_sf"/>
</dbReference>
<protein>
    <recommendedName>
        <fullName evidence="4">F-box domain-containing protein</fullName>
    </recommendedName>
</protein>
<accession>A0A4U8UZ39</accession>
<proteinExistence type="predicted"/>
<organism evidence="2 3">
    <name type="scientific">Steinernema carpocapsae</name>
    <name type="common">Entomopathogenic nematode</name>
    <dbReference type="NCBI Taxonomy" id="34508"/>
    <lineage>
        <taxon>Eukaryota</taxon>
        <taxon>Metazoa</taxon>
        <taxon>Ecdysozoa</taxon>
        <taxon>Nematoda</taxon>
        <taxon>Chromadorea</taxon>
        <taxon>Rhabditida</taxon>
        <taxon>Tylenchina</taxon>
        <taxon>Panagrolaimomorpha</taxon>
        <taxon>Strongyloidoidea</taxon>
        <taxon>Steinernematidae</taxon>
        <taxon>Steinernema</taxon>
    </lineage>
</organism>
<feature type="compositionally biased region" description="Gly residues" evidence="1">
    <location>
        <begin position="314"/>
        <end position="325"/>
    </location>
</feature>
<feature type="region of interest" description="Disordered" evidence="1">
    <location>
        <begin position="306"/>
        <end position="332"/>
    </location>
</feature>
<evidence type="ECO:0000256" key="1">
    <source>
        <dbReference type="SAM" id="MobiDB-lite"/>
    </source>
</evidence>
<dbReference type="Proteomes" id="UP000298663">
    <property type="component" value="Unassembled WGS sequence"/>
</dbReference>
<comment type="caution">
    <text evidence="2">The sequence shown here is derived from an EMBL/GenBank/DDBJ whole genome shotgun (WGS) entry which is preliminary data.</text>
</comment>